<comment type="caution">
    <text evidence="5">The sequence shown here is derived from an EMBL/GenBank/DDBJ whole genome shotgun (WGS) entry which is preliminary data.</text>
</comment>
<reference evidence="5" key="1">
    <citation type="journal article" date="2020" name="bioRxiv">
        <title>A rank-normalized archaeal taxonomy based on genome phylogeny resolves widespread incomplete and uneven classifications.</title>
        <authorList>
            <person name="Rinke C."/>
            <person name="Chuvochina M."/>
            <person name="Mussig A.J."/>
            <person name="Chaumeil P.-A."/>
            <person name="Waite D.W."/>
            <person name="Whitman W.B."/>
            <person name="Parks D.H."/>
            <person name="Hugenholtz P."/>
        </authorList>
    </citation>
    <scope>NUCLEOTIDE SEQUENCE</scope>
    <source>
        <strain evidence="5">UBA8876</strain>
    </source>
</reference>
<dbReference type="Proteomes" id="UP000600774">
    <property type="component" value="Unassembled WGS sequence"/>
</dbReference>
<accession>A0A832SJC5</accession>
<sequence>MTPEAANSFIPRVWAYTTINSLLDRIEVEGKNEALVSEVTGLALEFGSVTPYTSLFVELPKLADPEPTGAINEEVAEKMVEMEAEEEMALEEEEMPGYSTGQQEPSISLSYDRNGAYDGGLAEGVEEEATPGFGISLALIGLLGIAFCFRKK</sequence>
<evidence type="ECO:0000313" key="5">
    <source>
        <dbReference type="EMBL" id="HIH94087.1"/>
    </source>
</evidence>
<proteinExistence type="predicted"/>
<name>A0A832SJC5_9EURY</name>
<dbReference type="EMBL" id="DUJU01000099">
    <property type="protein sequence ID" value="HIH94087.1"/>
    <property type="molecule type" value="Genomic_DNA"/>
</dbReference>
<keyword evidence="3" id="KW-0472">Membrane</keyword>
<dbReference type="AlphaFoldDB" id="A0A832SJC5"/>
<evidence type="ECO:0000313" key="6">
    <source>
        <dbReference type="Proteomes" id="UP000600774"/>
    </source>
</evidence>
<dbReference type="InterPro" id="IPR026371">
    <property type="entry name" value="PGF_CTERM"/>
</dbReference>
<keyword evidence="3" id="KW-1133">Transmembrane helix</keyword>
<keyword evidence="3" id="KW-0812">Transmembrane</keyword>
<dbReference type="GeneID" id="1473290"/>
<keyword evidence="1" id="KW-0732">Signal</keyword>
<dbReference type="Pfam" id="PF18204">
    <property type="entry name" value="PGF-CTERM"/>
    <property type="match status" value="1"/>
</dbReference>
<dbReference type="RefSeq" id="WP_011021418.1">
    <property type="nucleotide sequence ID" value="NZ_DUJU01000099.1"/>
</dbReference>
<feature type="region of interest" description="Disordered" evidence="2">
    <location>
        <begin position="88"/>
        <end position="109"/>
    </location>
</feature>
<feature type="compositionally biased region" description="Polar residues" evidence="2">
    <location>
        <begin position="99"/>
        <end position="109"/>
    </location>
</feature>
<organism evidence="5 6">
    <name type="scientific">Methanosarcina acetivorans</name>
    <dbReference type="NCBI Taxonomy" id="2214"/>
    <lineage>
        <taxon>Archaea</taxon>
        <taxon>Methanobacteriati</taxon>
        <taxon>Methanobacteriota</taxon>
        <taxon>Stenosarchaea group</taxon>
        <taxon>Methanomicrobia</taxon>
        <taxon>Methanosarcinales</taxon>
        <taxon>Methanosarcinaceae</taxon>
        <taxon>Methanosarcina</taxon>
    </lineage>
</organism>
<dbReference type="NCBIfam" id="TIGR04126">
    <property type="entry name" value="PGF_CTERM"/>
    <property type="match status" value="1"/>
</dbReference>
<dbReference type="GO" id="GO:0030115">
    <property type="term" value="C:S-layer"/>
    <property type="evidence" value="ECO:0007669"/>
    <property type="project" value="UniProtKB-SubCell"/>
</dbReference>
<evidence type="ECO:0000256" key="1">
    <source>
        <dbReference type="ARBA" id="ARBA00022729"/>
    </source>
</evidence>
<gene>
    <name evidence="5" type="ORF">HA338_08600</name>
</gene>
<feature type="domain" description="PGF-CTERM archaeal protein-sorting signal" evidence="4">
    <location>
        <begin position="130"/>
        <end position="152"/>
    </location>
</feature>
<protein>
    <submittedName>
        <fullName evidence="5">PGF-CTERM sorting domain-containing protein</fullName>
    </submittedName>
</protein>
<evidence type="ECO:0000256" key="3">
    <source>
        <dbReference type="SAM" id="Phobius"/>
    </source>
</evidence>
<evidence type="ECO:0000256" key="2">
    <source>
        <dbReference type="SAM" id="MobiDB-lite"/>
    </source>
</evidence>
<feature type="transmembrane region" description="Helical" evidence="3">
    <location>
        <begin position="132"/>
        <end position="149"/>
    </location>
</feature>
<dbReference type="GO" id="GO:0005886">
    <property type="term" value="C:plasma membrane"/>
    <property type="evidence" value="ECO:0007669"/>
    <property type="project" value="UniProtKB-SubCell"/>
</dbReference>
<evidence type="ECO:0000259" key="4">
    <source>
        <dbReference type="Pfam" id="PF18204"/>
    </source>
</evidence>